<keyword evidence="2" id="KW-0808">Transferase</keyword>
<organism evidence="5 6">
    <name type="scientific">Paramuricea clavata</name>
    <name type="common">Red gorgonian</name>
    <name type="synonym">Violescent sea-whip</name>
    <dbReference type="NCBI Taxonomy" id="317549"/>
    <lineage>
        <taxon>Eukaryota</taxon>
        <taxon>Metazoa</taxon>
        <taxon>Cnidaria</taxon>
        <taxon>Anthozoa</taxon>
        <taxon>Octocorallia</taxon>
        <taxon>Malacalcyonacea</taxon>
        <taxon>Plexauridae</taxon>
        <taxon>Paramuricea</taxon>
    </lineage>
</organism>
<protein>
    <submittedName>
        <fullName evidence="5">SAM-dependent methyltransferase</fullName>
    </submittedName>
</protein>
<dbReference type="OrthoDB" id="10251242at2759"/>
<evidence type="ECO:0000256" key="4">
    <source>
        <dbReference type="ARBA" id="ARBA00023453"/>
    </source>
</evidence>
<name>A0A6S7IFZ8_PARCT</name>
<keyword evidence="3" id="KW-0949">S-adenosyl-L-methionine</keyword>
<evidence type="ECO:0000256" key="3">
    <source>
        <dbReference type="ARBA" id="ARBA00022691"/>
    </source>
</evidence>
<evidence type="ECO:0000313" key="6">
    <source>
        <dbReference type="Proteomes" id="UP001152795"/>
    </source>
</evidence>
<proteinExistence type="inferred from homology"/>
<dbReference type="PROSITE" id="PS51682">
    <property type="entry name" value="SAM_OMT_I"/>
    <property type="match status" value="1"/>
</dbReference>
<dbReference type="GO" id="GO:0032259">
    <property type="term" value="P:methylation"/>
    <property type="evidence" value="ECO:0007669"/>
    <property type="project" value="UniProtKB-KW"/>
</dbReference>
<keyword evidence="1 5" id="KW-0489">Methyltransferase</keyword>
<dbReference type="EMBL" id="CACRXK020009134">
    <property type="protein sequence ID" value="CAB4016487.1"/>
    <property type="molecule type" value="Genomic_DNA"/>
</dbReference>
<dbReference type="InterPro" id="IPR029063">
    <property type="entry name" value="SAM-dependent_MTases_sf"/>
</dbReference>
<comment type="similarity">
    <text evidence="4">Belongs to the class I-like SAM-binding methyltransferase superfamily. Cation-dependent O-methyltransferase family.</text>
</comment>
<gene>
    <name evidence="5" type="ORF">PACLA_8A030686</name>
</gene>
<dbReference type="InterPro" id="IPR002935">
    <property type="entry name" value="SAM_O-MeTrfase"/>
</dbReference>
<dbReference type="AlphaFoldDB" id="A0A6S7IFZ8"/>
<comment type="caution">
    <text evidence="5">The sequence shown here is derived from an EMBL/GenBank/DDBJ whole genome shotgun (WGS) entry which is preliminary data.</text>
</comment>
<accession>A0A6S7IFZ8</accession>
<evidence type="ECO:0000256" key="2">
    <source>
        <dbReference type="ARBA" id="ARBA00022679"/>
    </source>
</evidence>
<sequence>VLWGGRVTKEEKDEDTTSIHNLNQKIHKDERVDNSLLPLADGLNLVRKI</sequence>
<reference evidence="5" key="1">
    <citation type="submission" date="2020-04" db="EMBL/GenBank/DDBJ databases">
        <authorList>
            <person name="Alioto T."/>
            <person name="Alioto T."/>
            <person name="Gomez Garrido J."/>
        </authorList>
    </citation>
    <scope>NUCLEOTIDE SEQUENCE</scope>
    <source>
        <strain evidence="5">A484AB</strain>
    </source>
</reference>
<feature type="non-terminal residue" evidence="5">
    <location>
        <position position="1"/>
    </location>
</feature>
<dbReference type="Proteomes" id="UP001152795">
    <property type="component" value="Unassembled WGS sequence"/>
</dbReference>
<dbReference type="GO" id="GO:0008171">
    <property type="term" value="F:O-methyltransferase activity"/>
    <property type="evidence" value="ECO:0007669"/>
    <property type="project" value="InterPro"/>
</dbReference>
<keyword evidence="6" id="KW-1185">Reference proteome</keyword>
<evidence type="ECO:0000256" key="1">
    <source>
        <dbReference type="ARBA" id="ARBA00022603"/>
    </source>
</evidence>
<dbReference type="Gene3D" id="3.40.50.150">
    <property type="entry name" value="Vaccinia Virus protein VP39"/>
    <property type="match status" value="1"/>
</dbReference>
<dbReference type="Pfam" id="PF01596">
    <property type="entry name" value="Methyltransf_3"/>
    <property type="match status" value="1"/>
</dbReference>
<evidence type="ECO:0000313" key="5">
    <source>
        <dbReference type="EMBL" id="CAB4016487.1"/>
    </source>
</evidence>